<evidence type="ECO:0008006" key="2">
    <source>
        <dbReference type="Google" id="ProtNLM"/>
    </source>
</evidence>
<proteinExistence type="predicted"/>
<dbReference type="AlphaFoldDB" id="A0AAT9EWW1"/>
<dbReference type="EMBL" id="AP013063">
    <property type="protein sequence ID" value="BAO32585.1"/>
    <property type="molecule type" value="Genomic_DNA"/>
</dbReference>
<protein>
    <recommendedName>
        <fullName evidence="2">Helix-turn-helix domain-containing protein</fullName>
    </recommendedName>
</protein>
<name>A0AAT9EWW1_SERMA</name>
<sequence>MSKYENLDAAILRRIDAEPTKFVELYSGCVRGYCTSIAGAEGKDSDEAFRVLDRRLQALRKKGLIRSTGRGWVKGDA</sequence>
<organism evidence="1">
    <name type="scientific">Serratia marcescens SM39</name>
    <dbReference type="NCBI Taxonomy" id="1334564"/>
    <lineage>
        <taxon>Bacteria</taxon>
        <taxon>Pseudomonadati</taxon>
        <taxon>Pseudomonadota</taxon>
        <taxon>Gammaproteobacteria</taxon>
        <taxon>Enterobacterales</taxon>
        <taxon>Yersiniaceae</taxon>
        <taxon>Serratia</taxon>
    </lineage>
</organism>
<gene>
    <name evidence="1" type="ORF">SM39_0523</name>
</gene>
<reference evidence="1" key="1">
    <citation type="journal article" date="2014" name="Genome Biol. Evol.">
        <title>Genome evolution and plasticity of Serratia marcescens, an important multidrug-resistant nosocomial pathogen.</title>
        <authorList>
            <person name="Iguchi A."/>
            <person name="Nagaya Y."/>
            <person name="Pradel E."/>
            <person name="Ooka T."/>
            <person name="Ogura Y."/>
            <person name="Katsura K."/>
            <person name="Kurokawa K."/>
            <person name="Oshima K."/>
            <person name="Hattori M."/>
            <person name="Parkhill J."/>
            <person name="Sebaihia M."/>
            <person name="Coulthurst S.J."/>
            <person name="Gotoh N."/>
            <person name="Thomson N.R."/>
            <person name="Ewbank J.J."/>
            <person name="Hayashi T."/>
        </authorList>
    </citation>
    <scope>NUCLEOTIDE SEQUENCE</scope>
    <source>
        <strain evidence="1">SM39</strain>
    </source>
</reference>
<accession>A0AAT9EWW1</accession>
<dbReference type="RefSeq" id="WP_041033742.1">
    <property type="nucleotide sequence ID" value="NZ_AP013063.1"/>
</dbReference>
<dbReference type="KEGG" id="smar:SM39_0523"/>
<evidence type="ECO:0000313" key="1">
    <source>
        <dbReference type="EMBL" id="BAO32585.1"/>
    </source>
</evidence>